<reference evidence="1 2" key="1">
    <citation type="submission" date="2018-03" db="EMBL/GenBank/DDBJ databases">
        <title>Whole genome sequencing of Histamine producing bacteria.</title>
        <authorList>
            <person name="Butler K."/>
        </authorList>
    </citation>
    <scope>NUCLEOTIDE SEQUENCE [LARGE SCALE GENOMIC DNA]</scope>
    <source>
        <strain evidence="1 2">BS2</strain>
    </source>
</reference>
<dbReference type="Proteomes" id="UP000240254">
    <property type="component" value="Unassembled WGS sequence"/>
</dbReference>
<gene>
    <name evidence="1" type="ORF">CTM88_20705</name>
</gene>
<dbReference type="OrthoDB" id="5829898at2"/>
<organism evidence="1 2">
    <name type="scientific">Photobacterium aquimaris</name>
    <dbReference type="NCBI Taxonomy" id="512643"/>
    <lineage>
        <taxon>Bacteria</taxon>
        <taxon>Pseudomonadati</taxon>
        <taxon>Pseudomonadota</taxon>
        <taxon>Gammaproteobacteria</taxon>
        <taxon>Vibrionales</taxon>
        <taxon>Vibrionaceae</taxon>
        <taxon>Photobacterium</taxon>
    </lineage>
</organism>
<evidence type="ECO:0000313" key="1">
    <source>
        <dbReference type="EMBL" id="PSU21621.1"/>
    </source>
</evidence>
<name>A0A2T3IEC4_9GAMM</name>
<dbReference type="RefSeq" id="WP_065176746.1">
    <property type="nucleotide sequence ID" value="NZ_LZFA01000027.1"/>
</dbReference>
<dbReference type="AlphaFoldDB" id="A0A2T3IEC4"/>
<accession>A0A2T3IEC4</accession>
<sequence length="156" mass="17361">MNLNDRKAQGYANSIIAMLNAGIDDAASYRLAIDSIFCHIFGHVTKSDQRALTKYNKSAPISKAASLSLKEKRIVEHVVPITVIYKKIKDISDPTSSDVIKVVSELYKVRIITVTEDAKLNNMGLQSSMPVEFYNPEHELFGDWDARHHVAGISEA</sequence>
<protein>
    <submittedName>
        <fullName evidence="1">Uncharacterized protein</fullName>
    </submittedName>
</protein>
<evidence type="ECO:0000313" key="2">
    <source>
        <dbReference type="Proteomes" id="UP000240254"/>
    </source>
</evidence>
<dbReference type="EMBL" id="PYMK01000045">
    <property type="protein sequence ID" value="PSU21621.1"/>
    <property type="molecule type" value="Genomic_DNA"/>
</dbReference>
<comment type="caution">
    <text evidence="1">The sequence shown here is derived from an EMBL/GenBank/DDBJ whole genome shotgun (WGS) entry which is preliminary data.</text>
</comment>
<proteinExistence type="predicted"/>